<evidence type="ECO:0000256" key="2">
    <source>
        <dbReference type="SAM" id="Phobius"/>
    </source>
</evidence>
<proteinExistence type="predicted"/>
<evidence type="ECO:0000313" key="4">
    <source>
        <dbReference type="Proteomes" id="UP001055439"/>
    </source>
</evidence>
<feature type="region of interest" description="Disordered" evidence="1">
    <location>
        <begin position="149"/>
        <end position="169"/>
    </location>
</feature>
<name>A0A9E7HUL1_9LILI</name>
<feature type="transmembrane region" description="Helical" evidence="2">
    <location>
        <begin position="73"/>
        <end position="95"/>
    </location>
</feature>
<organism evidence="3 4">
    <name type="scientific">Musa troglodytarum</name>
    <name type="common">fe'i banana</name>
    <dbReference type="NCBI Taxonomy" id="320322"/>
    <lineage>
        <taxon>Eukaryota</taxon>
        <taxon>Viridiplantae</taxon>
        <taxon>Streptophyta</taxon>
        <taxon>Embryophyta</taxon>
        <taxon>Tracheophyta</taxon>
        <taxon>Spermatophyta</taxon>
        <taxon>Magnoliopsida</taxon>
        <taxon>Liliopsida</taxon>
        <taxon>Zingiberales</taxon>
        <taxon>Musaceae</taxon>
        <taxon>Musa</taxon>
    </lineage>
</organism>
<dbReference type="PANTHER" id="PTHR33825:SF4">
    <property type="entry name" value="OS05G0137600 PROTEIN"/>
    <property type="match status" value="1"/>
</dbReference>
<feature type="compositionally biased region" description="Basic residues" evidence="1">
    <location>
        <begin position="149"/>
        <end position="163"/>
    </location>
</feature>
<dbReference type="AlphaFoldDB" id="A0A9E7HUL1"/>
<evidence type="ECO:0000256" key="1">
    <source>
        <dbReference type="SAM" id="MobiDB-lite"/>
    </source>
</evidence>
<dbReference type="EMBL" id="CP097510">
    <property type="protein sequence ID" value="URE40135.1"/>
    <property type="molecule type" value="Genomic_DNA"/>
</dbReference>
<keyword evidence="4" id="KW-1185">Reference proteome</keyword>
<dbReference type="Proteomes" id="UP001055439">
    <property type="component" value="Chromosome 8"/>
</dbReference>
<feature type="region of interest" description="Disordered" evidence="1">
    <location>
        <begin position="1"/>
        <end position="22"/>
    </location>
</feature>
<dbReference type="OrthoDB" id="682251at2759"/>
<sequence>MLLSSPTTLRPPPRPAARPRRRHPPLAIRLCLDSQDGGPALVSSGSSPMLVAQSGSPSLPIILGLSREPELGLFSILFVMSMVVGSFFSLAMISLPALNDFKKLAVSADKLSKVVSEEVPGTLSSLKLSGLEINDLTFQLNILKQRISGKQHGTKQPKRRSSRVRGGNAEVATTHARTFSKGIAIASASYCVEDCVVHLAEGLKLGLMAIKKFSRSFLLVV</sequence>
<dbReference type="PANTHER" id="PTHR33825">
    <property type="entry name" value="CHITINASE-LIKE PROTEIN"/>
    <property type="match status" value="1"/>
</dbReference>
<keyword evidence="2" id="KW-0812">Transmembrane</keyword>
<keyword evidence="2" id="KW-1133">Transmembrane helix</keyword>
<reference evidence="3" key="1">
    <citation type="submission" date="2022-05" db="EMBL/GenBank/DDBJ databases">
        <title>The Musa troglodytarum L. genome provides insights into the mechanism of non-climacteric behaviour and enrichment of carotenoids.</title>
        <authorList>
            <person name="Wang J."/>
        </authorList>
    </citation>
    <scope>NUCLEOTIDE SEQUENCE</scope>
    <source>
        <tissue evidence="3">Leaf</tissue>
    </source>
</reference>
<protein>
    <submittedName>
        <fullName evidence="3">Uncharacterized protein</fullName>
    </submittedName>
</protein>
<evidence type="ECO:0000313" key="3">
    <source>
        <dbReference type="EMBL" id="URE40135.1"/>
    </source>
</evidence>
<keyword evidence="2" id="KW-0472">Membrane</keyword>
<gene>
    <name evidence="3" type="ORF">MUK42_07426</name>
</gene>
<accession>A0A9E7HUL1</accession>